<dbReference type="GO" id="GO:0016787">
    <property type="term" value="F:hydrolase activity"/>
    <property type="evidence" value="ECO:0007669"/>
    <property type="project" value="UniProtKB-KW"/>
</dbReference>
<keyword evidence="2" id="KW-0378">Hydrolase</keyword>
<sequence>MYFSTTILALALASSPIFALPVDESSNDLVARAGTYSCKPKDNHSDVKTFTVSQARAEAQAKVGMFKAGKSGDPHEFKNKGDKPIKWGVKGCDKTGKNKNLLYEYPIFWDAAKKEWKKDEPTGPQPKTPLRVVYIEDNGNKDKDGKPRPKVCGVMTHTKVSKEYQGEDLFQKCTK</sequence>
<gene>
    <name evidence="4" type="ORF">CC86DRAFT_388010</name>
</gene>
<accession>A0A6A6ZEP6</accession>
<dbReference type="SUPFAM" id="SSF53933">
    <property type="entry name" value="Microbial ribonucleases"/>
    <property type="match status" value="1"/>
</dbReference>
<dbReference type="EMBL" id="MU006244">
    <property type="protein sequence ID" value="KAF2819602.1"/>
    <property type="molecule type" value="Genomic_DNA"/>
</dbReference>
<dbReference type="GO" id="GO:0003723">
    <property type="term" value="F:RNA binding"/>
    <property type="evidence" value="ECO:0007669"/>
    <property type="project" value="InterPro"/>
</dbReference>
<evidence type="ECO:0000256" key="2">
    <source>
        <dbReference type="ARBA" id="ARBA00022801"/>
    </source>
</evidence>
<protein>
    <submittedName>
        <fullName evidence="4">Uncharacterized protein</fullName>
    </submittedName>
</protein>
<keyword evidence="1" id="KW-0540">Nuclease</keyword>
<reference evidence="4" key="1">
    <citation type="journal article" date="2020" name="Stud. Mycol.">
        <title>101 Dothideomycetes genomes: a test case for predicting lifestyles and emergence of pathogens.</title>
        <authorList>
            <person name="Haridas S."/>
            <person name="Albert R."/>
            <person name="Binder M."/>
            <person name="Bloem J."/>
            <person name="Labutti K."/>
            <person name="Salamov A."/>
            <person name="Andreopoulos B."/>
            <person name="Baker S."/>
            <person name="Barry K."/>
            <person name="Bills G."/>
            <person name="Bluhm B."/>
            <person name="Cannon C."/>
            <person name="Castanera R."/>
            <person name="Culley D."/>
            <person name="Daum C."/>
            <person name="Ezra D."/>
            <person name="Gonzalez J."/>
            <person name="Henrissat B."/>
            <person name="Kuo A."/>
            <person name="Liang C."/>
            <person name="Lipzen A."/>
            <person name="Lutzoni F."/>
            <person name="Magnuson J."/>
            <person name="Mondo S."/>
            <person name="Nolan M."/>
            <person name="Ohm R."/>
            <person name="Pangilinan J."/>
            <person name="Park H.-J."/>
            <person name="Ramirez L."/>
            <person name="Alfaro M."/>
            <person name="Sun H."/>
            <person name="Tritt A."/>
            <person name="Yoshinaga Y."/>
            <person name="Zwiers L.-H."/>
            <person name="Turgeon B."/>
            <person name="Goodwin S."/>
            <person name="Spatafora J."/>
            <person name="Crous P."/>
            <person name="Grigoriev I."/>
        </authorList>
    </citation>
    <scope>NUCLEOTIDE SEQUENCE</scope>
    <source>
        <strain evidence="4">CBS 113818</strain>
    </source>
</reference>
<dbReference type="Proteomes" id="UP000799424">
    <property type="component" value="Unassembled WGS sequence"/>
</dbReference>
<evidence type="ECO:0000256" key="1">
    <source>
        <dbReference type="ARBA" id="ARBA00022722"/>
    </source>
</evidence>
<evidence type="ECO:0000256" key="3">
    <source>
        <dbReference type="SAM" id="SignalP"/>
    </source>
</evidence>
<keyword evidence="3" id="KW-0732">Signal</keyword>
<dbReference type="GO" id="GO:0004521">
    <property type="term" value="F:RNA endonuclease activity"/>
    <property type="evidence" value="ECO:0007669"/>
    <property type="project" value="InterPro"/>
</dbReference>
<dbReference type="Gene3D" id="3.10.450.30">
    <property type="entry name" value="Microbial ribonucleases"/>
    <property type="match status" value="1"/>
</dbReference>
<keyword evidence="5" id="KW-1185">Reference proteome</keyword>
<name>A0A6A6ZEP6_9PLEO</name>
<proteinExistence type="predicted"/>
<dbReference type="OrthoDB" id="4470832at2759"/>
<evidence type="ECO:0000313" key="5">
    <source>
        <dbReference type="Proteomes" id="UP000799424"/>
    </source>
</evidence>
<dbReference type="AlphaFoldDB" id="A0A6A6ZEP6"/>
<dbReference type="Pfam" id="PF00545">
    <property type="entry name" value="Ribonuclease"/>
    <property type="match status" value="1"/>
</dbReference>
<feature type="signal peptide" evidence="3">
    <location>
        <begin position="1"/>
        <end position="19"/>
    </location>
</feature>
<evidence type="ECO:0000313" key="4">
    <source>
        <dbReference type="EMBL" id="KAF2819602.1"/>
    </source>
</evidence>
<organism evidence="4 5">
    <name type="scientific">Ophiobolus disseminans</name>
    <dbReference type="NCBI Taxonomy" id="1469910"/>
    <lineage>
        <taxon>Eukaryota</taxon>
        <taxon>Fungi</taxon>
        <taxon>Dikarya</taxon>
        <taxon>Ascomycota</taxon>
        <taxon>Pezizomycotina</taxon>
        <taxon>Dothideomycetes</taxon>
        <taxon>Pleosporomycetidae</taxon>
        <taxon>Pleosporales</taxon>
        <taxon>Pleosporineae</taxon>
        <taxon>Phaeosphaeriaceae</taxon>
        <taxon>Ophiobolus</taxon>
    </lineage>
</organism>
<dbReference type="InterPro" id="IPR000026">
    <property type="entry name" value="N1-like"/>
</dbReference>
<dbReference type="InterPro" id="IPR016191">
    <property type="entry name" value="Ribonuclease/ribotoxin"/>
</dbReference>
<feature type="chain" id="PRO_5025690561" evidence="3">
    <location>
        <begin position="20"/>
        <end position="175"/>
    </location>
</feature>